<keyword evidence="3" id="KW-1185">Reference proteome</keyword>
<evidence type="ECO:0008006" key="4">
    <source>
        <dbReference type="Google" id="ProtNLM"/>
    </source>
</evidence>
<keyword evidence="1" id="KW-0732">Signal</keyword>
<name>A0A554VRQ7_9FLAO</name>
<feature type="chain" id="PRO_5022165940" description="PepSY domain-containing protein" evidence="1">
    <location>
        <begin position="19"/>
        <end position="189"/>
    </location>
</feature>
<reference evidence="2 3" key="1">
    <citation type="submission" date="2019-07" db="EMBL/GenBank/DDBJ databases">
        <title>The draft genome sequence of Aquimarina algiphila M91.</title>
        <authorList>
            <person name="Meng X."/>
        </authorList>
    </citation>
    <scope>NUCLEOTIDE SEQUENCE [LARGE SCALE GENOMIC DNA]</scope>
    <source>
        <strain evidence="2 3">M91</strain>
    </source>
</reference>
<evidence type="ECO:0000313" key="2">
    <source>
        <dbReference type="EMBL" id="TSE11343.1"/>
    </source>
</evidence>
<feature type="signal peptide" evidence="1">
    <location>
        <begin position="1"/>
        <end position="18"/>
    </location>
</feature>
<organism evidence="2 3">
    <name type="scientific">Aquimarina algiphila</name>
    <dbReference type="NCBI Taxonomy" id="2047982"/>
    <lineage>
        <taxon>Bacteria</taxon>
        <taxon>Pseudomonadati</taxon>
        <taxon>Bacteroidota</taxon>
        <taxon>Flavobacteriia</taxon>
        <taxon>Flavobacteriales</taxon>
        <taxon>Flavobacteriaceae</taxon>
        <taxon>Aquimarina</taxon>
    </lineage>
</organism>
<sequence length="189" mass="22222">MKKIIVAFGMFFTVFATAQTKYEREYRIQPDIVPPKALSFIDSCFFKNTIRWYAEESQDGKTIEAKTKKNRARFSIEFDTLGNPIDIEKTIHFKTLPKEIKTNITHSLDSVFTKYTIVKTQIQWKADRQTLLSLMQEKASKDSYTTLYEIVIKGKREKNYHLYEVLIDPKGTIIKFLEIVQRNSDNIQF</sequence>
<dbReference type="AlphaFoldDB" id="A0A554VRQ7"/>
<proteinExistence type="predicted"/>
<comment type="caution">
    <text evidence="2">The sequence shown here is derived from an EMBL/GenBank/DDBJ whole genome shotgun (WGS) entry which is preliminary data.</text>
</comment>
<gene>
    <name evidence="2" type="ORF">FOF46_01555</name>
</gene>
<evidence type="ECO:0000313" key="3">
    <source>
        <dbReference type="Proteomes" id="UP000318833"/>
    </source>
</evidence>
<accession>A0A554VRQ7</accession>
<protein>
    <recommendedName>
        <fullName evidence="4">PepSY domain-containing protein</fullName>
    </recommendedName>
</protein>
<dbReference type="RefSeq" id="WP_143915264.1">
    <property type="nucleotide sequence ID" value="NZ_CANLFO010000005.1"/>
</dbReference>
<dbReference type="OrthoDB" id="943438at2"/>
<evidence type="ECO:0000256" key="1">
    <source>
        <dbReference type="SAM" id="SignalP"/>
    </source>
</evidence>
<dbReference type="EMBL" id="VLNR01000002">
    <property type="protein sequence ID" value="TSE11343.1"/>
    <property type="molecule type" value="Genomic_DNA"/>
</dbReference>
<dbReference type="Proteomes" id="UP000318833">
    <property type="component" value="Unassembled WGS sequence"/>
</dbReference>
<dbReference type="SUPFAM" id="SSF160574">
    <property type="entry name" value="BT0923-like"/>
    <property type="match status" value="1"/>
</dbReference>